<accession>A0A918GAV3</accession>
<name>A0A918GAV3_9PSEU</name>
<feature type="compositionally biased region" description="Basic and acidic residues" evidence="1">
    <location>
        <begin position="37"/>
        <end position="49"/>
    </location>
</feature>
<feature type="region of interest" description="Disordered" evidence="1">
    <location>
        <begin position="37"/>
        <end position="205"/>
    </location>
</feature>
<feature type="compositionally biased region" description="Gly residues" evidence="1">
    <location>
        <begin position="181"/>
        <end position="199"/>
    </location>
</feature>
<dbReference type="AlphaFoldDB" id="A0A918GAV3"/>
<dbReference type="Proteomes" id="UP000660680">
    <property type="component" value="Unassembled WGS sequence"/>
</dbReference>
<feature type="compositionally biased region" description="Gly residues" evidence="1">
    <location>
        <begin position="102"/>
        <end position="143"/>
    </location>
</feature>
<proteinExistence type="predicted"/>
<dbReference type="EMBL" id="BMRB01000001">
    <property type="protein sequence ID" value="GGS26446.1"/>
    <property type="molecule type" value="Genomic_DNA"/>
</dbReference>
<reference evidence="2" key="1">
    <citation type="journal article" date="2014" name="Int. J. Syst. Evol. Microbiol.">
        <title>Complete genome sequence of Corynebacterium casei LMG S-19264T (=DSM 44701T), isolated from a smear-ripened cheese.</title>
        <authorList>
            <consortium name="US DOE Joint Genome Institute (JGI-PGF)"/>
            <person name="Walter F."/>
            <person name="Albersmeier A."/>
            <person name="Kalinowski J."/>
            <person name="Ruckert C."/>
        </authorList>
    </citation>
    <scope>NUCLEOTIDE SEQUENCE</scope>
    <source>
        <strain evidence="2">JCM 3276</strain>
    </source>
</reference>
<evidence type="ECO:0000313" key="2">
    <source>
        <dbReference type="EMBL" id="GGS26446.1"/>
    </source>
</evidence>
<reference evidence="2" key="2">
    <citation type="submission" date="2020-09" db="EMBL/GenBank/DDBJ databases">
        <authorList>
            <person name="Sun Q."/>
            <person name="Ohkuma M."/>
        </authorList>
    </citation>
    <scope>NUCLEOTIDE SEQUENCE</scope>
    <source>
        <strain evidence="2">JCM 3276</strain>
    </source>
</reference>
<protein>
    <submittedName>
        <fullName evidence="2">Uncharacterized protein</fullName>
    </submittedName>
</protein>
<comment type="caution">
    <text evidence="2">The sequence shown here is derived from an EMBL/GenBank/DDBJ whole genome shotgun (WGS) entry which is preliminary data.</text>
</comment>
<keyword evidence="3" id="KW-1185">Reference proteome</keyword>
<organism evidence="2 3">
    <name type="scientific">Actinokineospora fastidiosa</name>
    <dbReference type="NCBI Taxonomy" id="1816"/>
    <lineage>
        <taxon>Bacteria</taxon>
        <taxon>Bacillati</taxon>
        <taxon>Actinomycetota</taxon>
        <taxon>Actinomycetes</taxon>
        <taxon>Pseudonocardiales</taxon>
        <taxon>Pseudonocardiaceae</taxon>
        <taxon>Actinokineospora</taxon>
    </lineage>
</organism>
<evidence type="ECO:0000256" key="1">
    <source>
        <dbReference type="SAM" id="MobiDB-lite"/>
    </source>
</evidence>
<evidence type="ECO:0000313" key="3">
    <source>
        <dbReference type="Proteomes" id="UP000660680"/>
    </source>
</evidence>
<gene>
    <name evidence="2" type="ORF">GCM10010171_19940</name>
</gene>
<sequence length="205" mass="19739">MHVRHPASTDDPVESVAPVEQFAHDRLPMLLVPTYHPEERGKRLPERVSRNRSRACANPNGGIWVGRSTVNRGGTMSLEDDDIRSGHLGAGGPGTADHGATGNPGGHDGGADGTADGGTGGDGGADGGADSGAGGVADHGAGGSPATQDGGADGSAGRDSLQDGGADGGADGAADSEGREGLGGYGASGGGGSLGGGGYNPRADH</sequence>